<evidence type="ECO:0000313" key="1">
    <source>
        <dbReference type="EMBL" id="KAG6371932.1"/>
    </source>
</evidence>
<reference evidence="1" key="1">
    <citation type="submission" date="2021-03" db="EMBL/GenBank/DDBJ databases">
        <title>Evolutionary innovations through gain and loss of genes in the ectomycorrhizal Boletales.</title>
        <authorList>
            <person name="Wu G."/>
            <person name="Miyauchi S."/>
            <person name="Morin E."/>
            <person name="Yang Z.-L."/>
            <person name="Xu J."/>
            <person name="Martin F.M."/>
        </authorList>
    </citation>
    <scope>NUCLEOTIDE SEQUENCE</scope>
    <source>
        <strain evidence="1">BR01</strain>
    </source>
</reference>
<dbReference type="PANTHER" id="PTHR11510">
    <property type="entry name" value="MYO-INOSITOL-1 PHOSPHATE SYNTHASE"/>
    <property type="match status" value="1"/>
</dbReference>
<dbReference type="EMBL" id="JAGFBS010000031">
    <property type="protein sequence ID" value="KAG6371932.1"/>
    <property type="molecule type" value="Genomic_DNA"/>
</dbReference>
<name>A0A8I2YHP2_9AGAM</name>
<organism evidence="1 2">
    <name type="scientific">Boletus reticuloceps</name>
    <dbReference type="NCBI Taxonomy" id="495285"/>
    <lineage>
        <taxon>Eukaryota</taxon>
        <taxon>Fungi</taxon>
        <taxon>Dikarya</taxon>
        <taxon>Basidiomycota</taxon>
        <taxon>Agaricomycotina</taxon>
        <taxon>Agaricomycetes</taxon>
        <taxon>Agaricomycetidae</taxon>
        <taxon>Boletales</taxon>
        <taxon>Boletineae</taxon>
        <taxon>Boletaceae</taxon>
        <taxon>Boletoideae</taxon>
        <taxon>Boletus</taxon>
    </lineage>
</organism>
<sequence length="203" mass="22316">MPSKLWEDKAQAIFTEVLVNVDIKPSTSIRSFSSRVISKSSAVDDMYKSPIPSAKGKLDKAKHLGYIVVTKYVPVVGDSKQDINLCCGFSVGGTAYLGHGNSCRAAYSCQIDLRPGEFARLYPVLSLLSNTSKVPLVKPGTDIIHSLSGQCNALNTFLDWKATMASFETRIGKRVCTAPRREMNVLCLPSDERSRFSWRCLSS</sequence>
<dbReference type="GO" id="GO:0004512">
    <property type="term" value="F:inositol-3-phosphate synthase activity"/>
    <property type="evidence" value="ECO:0007669"/>
    <property type="project" value="InterPro"/>
</dbReference>
<dbReference type="Proteomes" id="UP000683000">
    <property type="component" value="Unassembled WGS sequence"/>
</dbReference>
<keyword evidence="2" id="KW-1185">Reference proteome</keyword>
<evidence type="ECO:0000313" key="2">
    <source>
        <dbReference type="Proteomes" id="UP000683000"/>
    </source>
</evidence>
<protein>
    <submittedName>
        <fullName evidence="1">Uncharacterized protein</fullName>
    </submittedName>
</protein>
<dbReference type="InterPro" id="IPR002587">
    <property type="entry name" value="Myo-inos-1-P_Synthase"/>
</dbReference>
<dbReference type="Gene3D" id="3.30.2360.10">
    <property type="entry name" value="Glyceraldehyde-3-phosphate dehydrogenase-like domain"/>
    <property type="match status" value="1"/>
</dbReference>
<dbReference type="Gene3D" id="3.30.360.10">
    <property type="entry name" value="Dihydrodipicolinate Reductase, domain 2"/>
    <property type="match status" value="1"/>
</dbReference>
<gene>
    <name evidence="1" type="ORF">JVT61DRAFT_8942</name>
</gene>
<dbReference type="AlphaFoldDB" id="A0A8I2YHP2"/>
<dbReference type="SUPFAM" id="SSF55347">
    <property type="entry name" value="Glyceraldehyde-3-phosphate dehydrogenase-like, C-terminal domain"/>
    <property type="match status" value="1"/>
</dbReference>
<dbReference type="GO" id="GO:0006021">
    <property type="term" value="P:inositol biosynthetic process"/>
    <property type="evidence" value="ECO:0007669"/>
    <property type="project" value="InterPro"/>
</dbReference>
<comment type="caution">
    <text evidence="1">The sequence shown here is derived from an EMBL/GenBank/DDBJ whole genome shotgun (WGS) entry which is preliminary data.</text>
</comment>
<proteinExistence type="predicted"/>
<dbReference type="GO" id="GO:0008654">
    <property type="term" value="P:phospholipid biosynthetic process"/>
    <property type="evidence" value="ECO:0007669"/>
    <property type="project" value="InterPro"/>
</dbReference>
<accession>A0A8I2YHP2</accession>